<reference evidence="1" key="1">
    <citation type="submission" date="2019-08" db="EMBL/GenBank/DDBJ databases">
        <authorList>
            <person name="Kucharzyk K."/>
            <person name="Murdoch R.W."/>
            <person name="Higgins S."/>
            <person name="Loffler F."/>
        </authorList>
    </citation>
    <scope>NUCLEOTIDE SEQUENCE</scope>
</reference>
<proteinExistence type="predicted"/>
<accession>A0A644XH50</accession>
<dbReference type="AlphaFoldDB" id="A0A644XH50"/>
<dbReference type="EMBL" id="VSSQ01002460">
    <property type="protein sequence ID" value="MPM15542.1"/>
    <property type="molecule type" value="Genomic_DNA"/>
</dbReference>
<name>A0A644XH50_9ZZZZ</name>
<evidence type="ECO:0008006" key="2">
    <source>
        <dbReference type="Google" id="ProtNLM"/>
    </source>
</evidence>
<organism evidence="1">
    <name type="scientific">bioreactor metagenome</name>
    <dbReference type="NCBI Taxonomy" id="1076179"/>
    <lineage>
        <taxon>unclassified sequences</taxon>
        <taxon>metagenomes</taxon>
        <taxon>ecological metagenomes</taxon>
    </lineage>
</organism>
<comment type="caution">
    <text evidence="1">The sequence shown here is derived from an EMBL/GenBank/DDBJ whole genome shotgun (WGS) entry which is preliminary data.</text>
</comment>
<sequence>MKALISLSVLLLILASPFISAAQDDGWVTYEWKEYSTEFKIPSDFEVTTSTAEKFSATNSAILMSIYPRSEEYLTWDEMEEALKTWTTDNGVTVSGDIVELDEEKMNGYWGVLLEGTKSDYNVGTMLIVDPDFPEISLYIWVAYDSDQVDTVLEMLMSFTPM</sequence>
<gene>
    <name evidence="1" type="ORF">SDC9_61913</name>
</gene>
<evidence type="ECO:0000313" key="1">
    <source>
        <dbReference type="EMBL" id="MPM15542.1"/>
    </source>
</evidence>
<protein>
    <recommendedName>
        <fullName evidence="2">DUF3805 domain-containing protein</fullName>
    </recommendedName>
</protein>